<protein>
    <submittedName>
        <fullName evidence="1">Lon protein</fullName>
    </submittedName>
</protein>
<dbReference type="AlphaFoldDB" id="A0A813AZZ6"/>
<accession>A0A813AZZ6</accession>
<feature type="non-terminal residue" evidence="1">
    <location>
        <position position="1"/>
    </location>
</feature>
<sequence length="54" mass="5748">GAADGEEESKGNEKKVEDAVAEIMAIIELVKEDQRKDVMMAIMKKAKGAGKGKA</sequence>
<proteinExistence type="predicted"/>
<name>A0A813AZZ6_9DINO</name>
<comment type="caution">
    <text evidence="1">The sequence shown here is derived from an EMBL/GenBank/DDBJ whole genome shotgun (WGS) entry which is preliminary data.</text>
</comment>
<dbReference type="EMBL" id="CAJNJA010064219">
    <property type="protein sequence ID" value="CAE7881863.1"/>
    <property type="molecule type" value="Genomic_DNA"/>
</dbReference>
<keyword evidence="2" id="KW-1185">Reference proteome</keyword>
<dbReference type="OrthoDB" id="10329623at2759"/>
<evidence type="ECO:0000313" key="2">
    <source>
        <dbReference type="Proteomes" id="UP000601435"/>
    </source>
</evidence>
<reference evidence="1" key="1">
    <citation type="submission" date="2021-02" db="EMBL/GenBank/DDBJ databases">
        <authorList>
            <person name="Dougan E. K."/>
            <person name="Rhodes N."/>
            <person name="Thang M."/>
            <person name="Chan C."/>
        </authorList>
    </citation>
    <scope>NUCLEOTIDE SEQUENCE</scope>
</reference>
<evidence type="ECO:0000313" key="1">
    <source>
        <dbReference type="EMBL" id="CAE7881863.1"/>
    </source>
</evidence>
<gene>
    <name evidence="1" type="primary">lon</name>
    <name evidence="1" type="ORF">SNEC2469_LOCUS28984</name>
</gene>
<organism evidence="1 2">
    <name type="scientific">Symbiodinium necroappetens</name>
    <dbReference type="NCBI Taxonomy" id="1628268"/>
    <lineage>
        <taxon>Eukaryota</taxon>
        <taxon>Sar</taxon>
        <taxon>Alveolata</taxon>
        <taxon>Dinophyceae</taxon>
        <taxon>Suessiales</taxon>
        <taxon>Symbiodiniaceae</taxon>
        <taxon>Symbiodinium</taxon>
    </lineage>
</organism>
<dbReference type="Proteomes" id="UP000601435">
    <property type="component" value="Unassembled WGS sequence"/>
</dbReference>